<organism evidence="2">
    <name type="scientific">Rhizophora mucronata</name>
    <name type="common">Asiatic mangrove</name>
    <dbReference type="NCBI Taxonomy" id="61149"/>
    <lineage>
        <taxon>Eukaryota</taxon>
        <taxon>Viridiplantae</taxon>
        <taxon>Streptophyta</taxon>
        <taxon>Embryophyta</taxon>
        <taxon>Tracheophyta</taxon>
        <taxon>Spermatophyta</taxon>
        <taxon>Magnoliopsida</taxon>
        <taxon>eudicotyledons</taxon>
        <taxon>Gunneridae</taxon>
        <taxon>Pentapetalae</taxon>
        <taxon>rosids</taxon>
        <taxon>fabids</taxon>
        <taxon>Malpighiales</taxon>
        <taxon>Rhizophoraceae</taxon>
        <taxon>Rhizophora</taxon>
    </lineage>
</organism>
<reference evidence="2" key="1">
    <citation type="submission" date="2018-02" db="EMBL/GenBank/DDBJ databases">
        <title>Rhizophora mucronata_Transcriptome.</title>
        <authorList>
            <person name="Meera S.P."/>
            <person name="Sreeshan A."/>
            <person name="Augustine A."/>
        </authorList>
    </citation>
    <scope>NUCLEOTIDE SEQUENCE</scope>
    <source>
        <tissue evidence="2">Leaf</tissue>
    </source>
</reference>
<sequence>MHRSEIIPHMTIHKLHSIQQEKPKNHA</sequence>
<dbReference type="EMBL" id="GGEC01087881">
    <property type="protein sequence ID" value="MBX68365.1"/>
    <property type="molecule type" value="Transcribed_RNA"/>
</dbReference>
<dbReference type="AlphaFoldDB" id="A0A2P2QN61"/>
<accession>A0A2P2QN61</accession>
<evidence type="ECO:0000313" key="2">
    <source>
        <dbReference type="EMBL" id="MBX68365.1"/>
    </source>
</evidence>
<feature type="region of interest" description="Disordered" evidence="1">
    <location>
        <begin position="1"/>
        <end position="27"/>
    </location>
</feature>
<protein>
    <submittedName>
        <fullName evidence="2">Uncharacterized protein</fullName>
    </submittedName>
</protein>
<proteinExistence type="predicted"/>
<name>A0A2P2QN61_RHIMU</name>
<evidence type="ECO:0000256" key="1">
    <source>
        <dbReference type="SAM" id="MobiDB-lite"/>
    </source>
</evidence>